<evidence type="ECO:0000313" key="1">
    <source>
        <dbReference type="EMBL" id="MFA0809636.1"/>
    </source>
</evidence>
<dbReference type="InterPro" id="IPR008257">
    <property type="entry name" value="Pept_M19"/>
</dbReference>
<dbReference type="PROSITE" id="PS51365">
    <property type="entry name" value="RENAL_DIPEPTIDASE_2"/>
    <property type="match status" value="1"/>
</dbReference>
<proteinExistence type="predicted"/>
<dbReference type="PANTHER" id="PTHR10443:SF12">
    <property type="entry name" value="DIPEPTIDASE"/>
    <property type="match status" value="1"/>
</dbReference>
<protein>
    <submittedName>
        <fullName evidence="1">Dipeptidase</fullName>
    </submittedName>
</protein>
<accession>A0ABV4NU45</accession>
<reference evidence="1 2" key="1">
    <citation type="submission" date="2024-08" db="EMBL/GenBank/DDBJ databases">
        <authorList>
            <person name="Ishaq N."/>
        </authorList>
    </citation>
    <scope>NUCLEOTIDE SEQUENCE [LARGE SCALE GENOMIC DNA]</scope>
    <source>
        <strain evidence="1 2">DSM 18651</strain>
    </source>
</reference>
<dbReference type="Proteomes" id="UP001569428">
    <property type="component" value="Unassembled WGS sequence"/>
</dbReference>
<dbReference type="PROSITE" id="PS51257">
    <property type="entry name" value="PROKAR_LIPOPROTEIN"/>
    <property type="match status" value="1"/>
</dbReference>
<dbReference type="Gene3D" id="3.20.20.140">
    <property type="entry name" value="Metal-dependent hydrolases"/>
    <property type="match status" value="1"/>
</dbReference>
<dbReference type="InterPro" id="IPR032466">
    <property type="entry name" value="Metal_Hydrolase"/>
</dbReference>
<sequence>MKKLYIIFLAALVACTGGVNKDRQKLAEELVQSNILVDGHIDVPYRLSKGKVDVGVATEDGDFDFPRASSGGLNAPFMSIYIPAEKEVEGTAKEYADGLIDSVEQMVAAHPQKFAIAKNLENLKEQISQGKISMPLGMENGAAIDGNLENLKHFYDRGVRYITLTHSKSNHISDSSYDKERPWGGLSDFGEKLIREMNTLGVMVDVSHISDEAFWQVIEVSAVPVIASHSSARHFTPDFERNMSDEMIKALANRGGVIMINFGSTFISAKSRDSSALINASVDQFMQERNFTEKNEEVKAYMEALRKEKFVYADLEDVLDHFDHIRSLVGVDHIGIGSDFDGVGDSLPNGLKDVSAYPNLVFGLLERGYSRDDIKKILGENVLRVWRINEEYAILQRR</sequence>
<gene>
    <name evidence="1" type="ORF">ACCI49_01790</name>
</gene>
<comment type="caution">
    <text evidence="1">The sequence shown here is derived from an EMBL/GenBank/DDBJ whole genome shotgun (WGS) entry which is preliminary data.</text>
</comment>
<dbReference type="PANTHER" id="PTHR10443">
    <property type="entry name" value="MICROSOMAL DIPEPTIDASE"/>
    <property type="match status" value="1"/>
</dbReference>
<name>A0ABV4NU45_9GAMM</name>
<dbReference type="SUPFAM" id="SSF51556">
    <property type="entry name" value="Metallo-dependent hydrolases"/>
    <property type="match status" value="1"/>
</dbReference>
<keyword evidence="2" id="KW-1185">Reference proteome</keyword>
<dbReference type="CDD" id="cd01301">
    <property type="entry name" value="rDP_like"/>
    <property type="match status" value="1"/>
</dbReference>
<evidence type="ECO:0000313" key="2">
    <source>
        <dbReference type="Proteomes" id="UP001569428"/>
    </source>
</evidence>
<dbReference type="EMBL" id="JBGMEK010000002">
    <property type="protein sequence ID" value="MFA0809636.1"/>
    <property type="molecule type" value="Genomic_DNA"/>
</dbReference>
<dbReference type="Pfam" id="PF01244">
    <property type="entry name" value="Peptidase_M19"/>
    <property type="match status" value="1"/>
</dbReference>
<dbReference type="RefSeq" id="WP_371837252.1">
    <property type="nucleotide sequence ID" value="NZ_JBGMEK010000002.1"/>
</dbReference>
<organism evidence="1 2">
    <name type="scientific">Microbulbifer epialgicus</name>
    <dbReference type="NCBI Taxonomy" id="393907"/>
    <lineage>
        <taxon>Bacteria</taxon>
        <taxon>Pseudomonadati</taxon>
        <taxon>Pseudomonadota</taxon>
        <taxon>Gammaproteobacteria</taxon>
        <taxon>Cellvibrionales</taxon>
        <taxon>Microbulbiferaceae</taxon>
        <taxon>Microbulbifer</taxon>
    </lineage>
</organism>